<dbReference type="AlphaFoldDB" id="A0A915KPQ3"/>
<reference evidence="2" key="1">
    <citation type="submission" date="2022-11" db="UniProtKB">
        <authorList>
            <consortium name="WormBaseParasite"/>
        </authorList>
    </citation>
    <scope>IDENTIFICATION</scope>
</reference>
<protein>
    <submittedName>
        <fullName evidence="2">Uncharacterized protein</fullName>
    </submittedName>
</protein>
<name>A0A915KPQ3_ROMCU</name>
<organism evidence="1 2">
    <name type="scientific">Romanomermis culicivorax</name>
    <name type="common">Nematode worm</name>
    <dbReference type="NCBI Taxonomy" id="13658"/>
    <lineage>
        <taxon>Eukaryota</taxon>
        <taxon>Metazoa</taxon>
        <taxon>Ecdysozoa</taxon>
        <taxon>Nematoda</taxon>
        <taxon>Enoplea</taxon>
        <taxon>Dorylaimia</taxon>
        <taxon>Mermithida</taxon>
        <taxon>Mermithoidea</taxon>
        <taxon>Mermithidae</taxon>
        <taxon>Romanomermis</taxon>
    </lineage>
</organism>
<evidence type="ECO:0000313" key="2">
    <source>
        <dbReference type="WBParaSite" id="nRc.2.0.1.t40439-RA"/>
    </source>
</evidence>
<evidence type="ECO:0000313" key="1">
    <source>
        <dbReference type="Proteomes" id="UP000887565"/>
    </source>
</evidence>
<dbReference type="Proteomes" id="UP000887565">
    <property type="component" value="Unplaced"/>
</dbReference>
<proteinExistence type="predicted"/>
<dbReference type="WBParaSite" id="nRc.2.0.1.t40439-RA">
    <property type="protein sequence ID" value="nRc.2.0.1.t40439-RA"/>
    <property type="gene ID" value="nRc.2.0.1.g40439"/>
</dbReference>
<accession>A0A915KPQ3</accession>
<keyword evidence="1" id="KW-1185">Reference proteome</keyword>
<sequence>MILKIADLFFKIGDGRQLNIWNQRQSAIVRDFASELGFKTHFLKSSTFAEDKEIRMKIRIFLRVSS</sequence>